<evidence type="ECO:0000313" key="4">
    <source>
        <dbReference type="Proteomes" id="UP000264702"/>
    </source>
</evidence>
<evidence type="ECO:0000313" key="3">
    <source>
        <dbReference type="EMBL" id="RFU18031.1"/>
    </source>
</evidence>
<dbReference type="OrthoDB" id="115554at2"/>
<protein>
    <submittedName>
        <fullName evidence="3">Segregation protein B</fullName>
    </submittedName>
</protein>
<dbReference type="Pfam" id="PF01118">
    <property type="entry name" value="Semialdhyde_dh"/>
    <property type="match status" value="1"/>
</dbReference>
<dbReference type="InterPro" id="IPR036291">
    <property type="entry name" value="NAD(P)-bd_dom_sf"/>
</dbReference>
<gene>
    <name evidence="3" type="ORF">D0Y96_00120</name>
</gene>
<sequence length="348" mass="37345">MPEQYKIAIVGAASLRGKELNEALAESPFSGADFLLMDDEEQLGQLESVGDEVAFIQTIEPGSFQGVDFVFFAGSEEITRRHWKNAQRAGASIIDLTSSLEGEPGVLVCGPWVQTEMDSAPGQALPGLETPAVVSAHPASVILALLLLRMQELGKIRAASATILEPASQYGRAAMDELHQQTISLLNFQSLPKAVYDAQVAFNLLPVFGEAAKISLAGSEARIRRHYELLSSGQLPEVAVQLIQAPVFHGYGISLAVRLDQPVIPEHVEAALGGEHVDVLPGDSDPPTNLSTAGQPDILVRIRTQDGAETESDSFWIWAAADNLKLTALNALACALELRKLRPQGKVQ</sequence>
<evidence type="ECO:0000256" key="1">
    <source>
        <dbReference type="ARBA" id="ARBA00010584"/>
    </source>
</evidence>
<dbReference type="GO" id="GO:0008652">
    <property type="term" value="P:amino acid biosynthetic process"/>
    <property type="evidence" value="ECO:0007669"/>
    <property type="project" value="InterPro"/>
</dbReference>
<comment type="similarity">
    <text evidence="1">Belongs to the aspartate-semialdehyde dehydrogenase family.</text>
</comment>
<dbReference type="PANTHER" id="PTHR46278:SF2">
    <property type="entry name" value="ASPARTATE-SEMIALDEHYDE DEHYDROGENASE"/>
    <property type="match status" value="1"/>
</dbReference>
<dbReference type="Gene3D" id="3.30.360.10">
    <property type="entry name" value="Dihydrodipicolinate Reductase, domain 2"/>
    <property type="match status" value="1"/>
</dbReference>
<dbReference type="CDD" id="cd17894">
    <property type="entry name" value="ASADH_USG1_N"/>
    <property type="match status" value="1"/>
</dbReference>
<reference evidence="3 4" key="1">
    <citation type="submission" date="2018-08" db="EMBL/GenBank/DDBJ databases">
        <title>Acidipila sp. 4G-K13, an acidobacterium isolated from forest soil.</title>
        <authorList>
            <person name="Gao Z.-H."/>
            <person name="Qiu L.-H."/>
        </authorList>
    </citation>
    <scope>NUCLEOTIDE SEQUENCE [LARGE SCALE GENOMIC DNA]</scope>
    <source>
        <strain evidence="3 4">4G-K13</strain>
    </source>
</reference>
<keyword evidence="4" id="KW-1185">Reference proteome</keyword>
<name>A0A372ITB6_9BACT</name>
<dbReference type="Pfam" id="PF02774">
    <property type="entry name" value="Semialdhyde_dhC"/>
    <property type="match status" value="1"/>
</dbReference>
<dbReference type="SUPFAM" id="SSF55347">
    <property type="entry name" value="Glyceraldehyde-3-phosphate dehydrogenase-like, C-terminal domain"/>
    <property type="match status" value="1"/>
</dbReference>
<dbReference type="RefSeq" id="WP_117297045.1">
    <property type="nucleotide sequence ID" value="NZ_QVQT02000001.1"/>
</dbReference>
<dbReference type="SMART" id="SM00859">
    <property type="entry name" value="Semialdhyde_dh"/>
    <property type="match status" value="1"/>
</dbReference>
<dbReference type="PIRSF" id="PIRSF000148">
    <property type="entry name" value="ASA_dh"/>
    <property type="match status" value="1"/>
</dbReference>
<dbReference type="InterPro" id="IPR012280">
    <property type="entry name" value="Semialdhyde_DH_dimer_dom"/>
</dbReference>
<dbReference type="InterPro" id="IPR000534">
    <property type="entry name" value="Semialdehyde_DH_NAD-bd"/>
</dbReference>
<feature type="domain" description="Semialdehyde dehydrogenase NAD-binding" evidence="2">
    <location>
        <begin position="6"/>
        <end position="120"/>
    </location>
</feature>
<dbReference type="GO" id="GO:0051287">
    <property type="term" value="F:NAD binding"/>
    <property type="evidence" value="ECO:0007669"/>
    <property type="project" value="InterPro"/>
</dbReference>
<comment type="caution">
    <text evidence="3">The sequence shown here is derived from an EMBL/GenBank/DDBJ whole genome shotgun (WGS) entry which is preliminary data.</text>
</comment>
<dbReference type="PANTHER" id="PTHR46278">
    <property type="entry name" value="DEHYDROGENASE, PUTATIVE-RELATED"/>
    <property type="match status" value="1"/>
</dbReference>
<dbReference type="GO" id="GO:0016620">
    <property type="term" value="F:oxidoreductase activity, acting on the aldehyde or oxo group of donors, NAD or NADP as acceptor"/>
    <property type="evidence" value="ECO:0007669"/>
    <property type="project" value="InterPro"/>
</dbReference>
<accession>A0A372ITB6</accession>
<dbReference type="Proteomes" id="UP000264702">
    <property type="component" value="Unassembled WGS sequence"/>
</dbReference>
<organism evidence="3 4">
    <name type="scientific">Paracidobacterium acidisoli</name>
    <dbReference type="NCBI Taxonomy" id="2303751"/>
    <lineage>
        <taxon>Bacteria</taxon>
        <taxon>Pseudomonadati</taxon>
        <taxon>Acidobacteriota</taxon>
        <taxon>Terriglobia</taxon>
        <taxon>Terriglobales</taxon>
        <taxon>Acidobacteriaceae</taxon>
        <taxon>Paracidobacterium</taxon>
    </lineage>
</organism>
<evidence type="ECO:0000259" key="2">
    <source>
        <dbReference type="SMART" id="SM00859"/>
    </source>
</evidence>
<dbReference type="EMBL" id="QVQT01000001">
    <property type="protein sequence ID" value="RFU18031.1"/>
    <property type="molecule type" value="Genomic_DNA"/>
</dbReference>
<dbReference type="CDD" id="cd18129">
    <property type="entry name" value="ASADH_C_USG1_like"/>
    <property type="match status" value="1"/>
</dbReference>
<dbReference type="GO" id="GO:0046983">
    <property type="term" value="F:protein dimerization activity"/>
    <property type="evidence" value="ECO:0007669"/>
    <property type="project" value="InterPro"/>
</dbReference>
<dbReference type="SUPFAM" id="SSF51735">
    <property type="entry name" value="NAD(P)-binding Rossmann-fold domains"/>
    <property type="match status" value="1"/>
</dbReference>
<dbReference type="AlphaFoldDB" id="A0A372ITB6"/>
<dbReference type="Gene3D" id="3.40.50.720">
    <property type="entry name" value="NAD(P)-binding Rossmann-like Domain"/>
    <property type="match status" value="1"/>
</dbReference>
<proteinExistence type="inferred from homology"/>